<evidence type="ECO:0000313" key="4">
    <source>
        <dbReference type="Proteomes" id="UP000292445"/>
    </source>
</evidence>
<name>A0A4Q7NKM7_9BURK</name>
<dbReference type="CDD" id="cd07012">
    <property type="entry name" value="PBP2_Bug_TTT"/>
    <property type="match status" value="1"/>
</dbReference>
<dbReference type="InterPro" id="IPR042100">
    <property type="entry name" value="Bug_dom1"/>
</dbReference>
<dbReference type="EMBL" id="SGXC01000001">
    <property type="protein sequence ID" value="RZS85655.1"/>
    <property type="molecule type" value="Genomic_DNA"/>
</dbReference>
<dbReference type="PANTHER" id="PTHR42928">
    <property type="entry name" value="TRICARBOXYLATE-BINDING PROTEIN"/>
    <property type="match status" value="1"/>
</dbReference>
<dbReference type="PANTHER" id="PTHR42928:SF5">
    <property type="entry name" value="BLR1237 PROTEIN"/>
    <property type="match status" value="1"/>
</dbReference>
<sequence length="323" mass="34290">MQVRRILNLAALGLAISPLGLPAAHAQPSYPARPITIIVGYAAGGGNDVLARIVAEEMTKGLKQPVIVENRPGVASIVGAAYVAKARPDGYTLFWGASGPISFNPALYAKLPYKVEDFTPVSLTAKFPLVLVSDASLPIKSVSDLVAYSKQHPDKANYGSSAASFQLVTELFNGKTGARFAHIPYKGSNESIQAVMAGNVTMAITDPAPAMTGLQGKRVRALAVTSPQRAGFLPEVPTMREAGVDLDVELWAGLLAPAGTPADVVQVLQREIARVVALPEVSKKMATLGCLAHASTSDEFRRLIEKEVPLWTKVARENDIKVE</sequence>
<feature type="signal peptide" evidence="2">
    <location>
        <begin position="1"/>
        <end position="26"/>
    </location>
</feature>
<protein>
    <submittedName>
        <fullName evidence="3">Tripartite-type tricarboxylate transporter receptor subunit TctC</fullName>
    </submittedName>
</protein>
<feature type="chain" id="PRO_5020381671" evidence="2">
    <location>
        <begin position="27"/>
        <end position="323"/>
    </location>
</feature>
<evidence type="ECO:0000256" key="1">
    <source>
        <dbReference type="ARBA" id="ARBA00006987"/>
    </source>
</evidence>
<dbReference type="Gene3D" id="3.40.190.10">
    <property type="entry name" value="Periplasmic binding protein-like II"/>
    <property type="match status" value="1"/>
</dbReference>
<keyword evidence="3" id="KW-0675">Receptor</keyword>
<accession>A0A4Q7NKM7</accession>
<keyword evidence="4" id="KW-1185">Reference proteome</keyword>
<dbReference type="Gene3D" id="3.40.190.150">
    <property type="entry name" value="Bordetella uptake gene, domain 1"/>
    <property type="match status" value="1"/>
</dbReference>
<dbReference type="AlphaFoldDB" id="A0A4Q7NKM7"/>
<dbReference type="Proteomes" id="UP000292445">
    <property type="component" value="Unassembled WGS sequence"/>
</dbReference>
<dbReference type="RefSeq" id="WP_165404501.1">
    <property type="nucleotide sequence ID" value="NZ_SGXC01000001.1"/>
</dbReference>
<dbReference type="PIRSF" id="PIRSF017082">
    <property type="entry name" value="YflP"/>
    <property type="match status" value="1"/>
</dbReference>
<keyword evidence="2" id="KW-0732">Signal</keyword>
<organism evidence="3 4">
    <name type="scientific">Pigmentiphaga kullae</name>
    <dbReference type="NCBI Taxonomy" id="151784"/>
    <lineage>
        <taxon>Bacteria</taxon>
        <taxon>Pseudomonadati</taxon>
        <taxon>Pseudomonadota</taxon>
        <taxon>Betaproteobacteria</taxon>
        <taxon>Burkholderiales</taxon>
        <taxon>Alcaligenaceae</taxon>
        <taxon>Pigmentiphaga</taxon>
    </lineage>
</organism>
<comment type="similarity">
    <text evidence="1">Belongs to the UPF0065 (bug) family.</text>
</comment>
<dbReference type="SUPFAM" id="SSF53850">
    <property type="entry name" value="Periplasmic binding protein-like II"/>
    <property type="match status" value="1"/>
</dbReference>
<reference evidence="3 4" key="1">
    <citation type="submission" date="2019-02" db="EMBL/GenBank/DDBJ databases">
        <title>Genomic Encyclopedia of Type Strains, Phase IV (KMG-IV): sequencing the most valuable type-strain genomes for metagenomic binning, comparative biology and taxonomic classification.</title>
        <authorList>
            <person name="Goeker M."/>
        </authorList>
    </citation>
    <scope>NUCLEOTIDE SEQUENCE [LARGE SCALE GENOMIC DNA]</scope>
    <source>
        <strain evidence="3 4">K24</strain>
    </source>
</reference>
<dbReference type="InterPro" id="IPR005064">
    <property type="entry name" value="BUG"/>
</dbReference>
<gene>
    <name evidence="3" type="ORF">EV675_1685</name>
</gene>
<evidence type="ECO:0000256" key="2">
    <source>
        <dbReference type="SAM" id="SignalP"/>
    </source>
</evidence>
<dbReference type="Pfam" id="PF03401">
    <property type="entry name" value="TctC"/>
    <property type="match status" value="1"/>
</dbReference>
<comment type="caution">
    <text evidence="3">The sequence shown here is derived from an EMBL/GenBank/DDBJ whole genome shotgun (WGS) entry which is preliminary data.</text>
</comment>
<evidence type="ECO:0000313" key="3">
    <source>
        <dbReference type="EMBL" id="RZS85655.1"/>
    </source>
</evidence>
<proteinExistence type="inferred from homology"/>